<reference evidence="2 3" key="1">
    <citation type="submission" date="2021-03" db="EMBL/GenBank/DDBJ databases">
        <title>Sequencing the genomes of 1000 actinobacteria strains.</title>
        <authorList>
            <person name="Klenk H.-P."/>
        </authorList>
    </citation>
    <scope>NUCLEOTIDE SEQUENCE [LARGE SCALE GENOMIC DNA]</scope>
    <source>
        <strain evidence="2 3">DSM 44580</strain>
    </source>
</reference>
<gene>
    <name evidence="2" type="ORF">JOF53_001093</name>
</gene>
<dbReference type="RefSeq" id="WP_245372691.1">
    <property type="nucleotide sequence ID" value="NZ_JAGIOO010000001.1"/>
</dbReference>
<name>A0ABS5A7D3_9PSEU</name>
<organism evidence="2 3">
    <name type="scientific">Crossiella equi</name>
    <dbReference type="NCBI Taxonomy" id="130796"/>
    <lineage>
        <taxon>Bacteria</taxon>
        <taxon>Bacillati</taxon>
        <taxon>Actinomycetota</taxon>
        <taxon>Actinomycetes</taxon>
        <taxon>Pseudonocardiales</taxon>
        <taxon>Pseudonocardiaceae</taxon>
        <taxon>Crossiella</taxon>
    </lineage>
</organism>
<comment type="caution">
    <text evidence="2">The sequence shown here is derived from an EMBL/GenBank/DDBJ whole genome shotgun (WGS) entry which is preliminary data.</text>
</comment>
<keyword evidence="3" id="KW-1185">Reference proteome</keyword>
<evidence type="ECO:0000256" key="1">
    <source>
        <dbReference type="SAM" id="MobiDB-lite"/>
    </source>
</evidence>
<dbReference type="EMBL" id="JAGIOO010000001">
    <property type="protein sequence ID" value="MBP2472221.1"/>
    <property type="molecule type" value="Genomic_DNA"/>
</dbReference>
<feature type="compositionally biased region" description="Low complexity" evidence="1">
    <location>
        <begin position="35"/>
        <end position="51"/>
    </location>
</feature>
<feature type="region of interest" description="Disordered" evidence="1">
    <location>
        <begin position="28"/>
        <end position="51"/>
    </location>
</feature>
<accession>A0ABS5A7D3</accession>
<evidence type="ECO:0000313" key="2">
    <source>
        <dbReference type="EMBL" id="MBP2472221.1"/>
    </source>
</evidence>
<dbReference type="Proteomes" id="UP001519363">
    <property type="component" value="Unassembled WGS sequence"/>
</dbReference>
<proteinExistence type="predicted"/>
<protein>
    <submittedName>
        <fullName evidence="2">Uncharacterized protein</fullName>
    </submittedName>
</protein>
<sequence>MTAPFAGYGALRLERLHERPAGAVALPRRAVELGSTTWTPPSSTATASPTR</sequence>
<evidence type="ECO:0000313" key="3">
    <source>
        <dbReference type="Proteomes" id="UP001519363"/>
    </source>
</evidence>